<dbReference type="EMBL" id="KN847319">
    <property type="protein sequence ID" value="KIW55663.1"/>
    <property type="molecule type" value="Genomic_DNA"/>
</dbReference>
<dbReference type="Proteomes" id="UP000054342">
    <property type="component" value="Unassembled WGS sequence"/>
</dbReference>
<feature type="compositionally biased region" description="Polar residues" evidence="1">
    <location>
        <begin position="33"/>
        <end position="51"/>
    </location>
</feature>
<accession>A0A0D2EJR2</accession>
<gene>
    <name evidence="2" type="ORF">PV05_04394</name>
</gene>
<evidence type="ECO:0000313" key="2">
    <source>
        <dbReference type="EMBL" id="KIW55663.1"/>
    </source>
</evidence>
<protein>
    <submittedName>
        <fullName evidence="2">Uncharacterized protein</fullName>
    </submittedName>
</protein>
<dbReference type="GeneID" id="25326302"/>
<organism evidence="2 3">
    <name type="scientific">Exophiala xenobiotica</name>
    <dbReference type="NCBI Taxonomy" id="348802"/>
    <lineage>
        <taxon>Eukaryota</taxon>
        <taxon>Fungi</taxon>
        <taxon>Dikarya</taxon>
        <taxon>Ascomycota</taxon>
        <taxon>Pezizomycotina</taxon>
        <taxon>Eurotiomycetes</taxon>
        <taxon>Chaetothyriomycetidae</taxon>
        <taxon>Chaetothyriales</taxon>
        <taxon>Herpotrichiellaceae</taxon>
        <taxon>Exophiala</taxon>
    </lineage>
</organism>
<sequence>MVTLSLRHLHRRLAMLLSMSLRNKYVLLSHHSTTQSGRITRPGTPQATSFPPITPPQPASLCEATHIQFRPNLMRISELSSMLALIGCLYERTKSSRQRKVYMHI</sequence>
<dbReference type="RefSeq" id="XP_013316247.1">
    <property type="nucleotide sequence ID" value="XM_013460793.1"/>
</dbReference>
<keyword evidence="3" id="KW-1185">Reference proteome</keyword>
<evidence type="ECO:0000313" key="3">
    <source>
        <dbReference type="Proteomes" id="UP000054342"/>
    </source>
</evidence>
<evidence type="ECO:0000256" key="1">
    <source>
        <dbReference type="SAM" id="MobiDB-lite"/>
    </source>
</evidence>
<feature type="region of interest" description="Disordered" evidence="1">
    <location>
        <begin position="33"/>
        <end position="52"/>
    </location>
</feature>
<dbReference type="HOGENOM" id="CLU_2236622_0_0_1"/>
<proteinExistence type="predicted"/>
<name>A0A0D2EJR2_9EURO</name>
<reference evidence="2 3" key="1">
    <citation type="submission" date="2015-01" db="EMBL/GenBank/DDBJ databases">
        <title>The Genome Sequence of Exophiala xenobiotica CBS118157.</title>
        <authorList>
            <consortium name="The Broad Institute Genomics Platform"/>
            <person name="Cuomo C."/>
            <person name="de Hoog S."/>
            <person name="Gorbushina A."/>
            <person name="Stielow B."/>
            <person name="Teixiera M."/>
            <person name="Abouelleil A."/>
            <person name="Chapman S.B."/>
            <person name="Priest M."/>
            <person name="Young S.K."/>
            <person name="Wortman J."/>
            <person name="Nusbaum C."/>
            <person name="Birren B."/>
        </authorList>
    </citation>
    <scope>NUCLEOTIDE SEQUENCE [LARGE SCALE GENOMIC DNA]</scope>
    <source>
        <strain evidence="2 3">CBS 118157</strain>
    </source>
</reference>
<dbReference type="AlphaFoldDB" id="A0A0D2EJR2"/>